<dbReference type="AlphaFoldDB" id="A0AAQ3QG45"/>
<dbReference type="PANTHER" id="PTHR31175">
    <property type="entry name" value="AUXIN-RESPONSIVE FAMILY PROTEIN"/>
    <property type="match status" value="1"/>
</dbReference>
<dbReference type="Pfam" id="PF02519">
    <property type="entry name" value="Auxin_inducible"/>
    <property type="match status" value="1"/>
</dbReference>
<dbReference type="InterPro" id="IPR003676">
    <property type="entry name" value="SAUR_fam"/>
</dbReference>
<name>A0AAQ3QG45_9LILI</name>
<dbReference type="PANTHER" id="PTHR31175:SF50">
    <property type="entry name" value="AUXIN-RESPONSIVE PROTEIN FAMILY, PUTATIVE-RELATED"/>
    <property type="match status" value="1"/>
</dbReference>
<proteinExistence type="inferred from homology"/>
<dbReference type="EMBL" id="CP136895">
    <property type="protein sequence ID" value="WOL09734.1"/>
    <property type="molecule type" value="Genomic_DNA"/>
</dbReference>
<accession>A0AAQ3QG45</accession>
<keyword evidence="3" id="KW-1185">Reference proteome</keyword>
<reference evidence="2 3" key="1">
    <citation type="submission" date="2023-10" db="EMBL/GenBank/DDBJ databases">
        <title>Chromosome-scale genome assembly provides insights into flower coloration mechanisms of Canna indica.</title>
        <authorList>
            <person name="Li C."/>
        </authorList>
    </citation>
    <scope>NUCLEOTIDE SEQUENCE [LARGE SCALE GENOMIC DNA]</scope>
    <source>
        <tissue evidence="2">Flower</tissue>
    </source>
</reference>
<dbReference type="Proteomes" id="UP001327560">
    <property type="component" value="Chromosome 6"/>
</dbReference>
<evidence type="ECO:0000313" key="3">
    <source>
        <dbReference type="Proteomes" id="UP001327560"/>
    </source>
</evidence>
<gene>
    <name evidence="2" type="ORF">Cni_G18487</name>
</gene>
<comment type="similarity">
    <text evidence="1">Belongs to the ARG7 family.</text>
</comment>
<organism evidence="2 3">
    <name type="scientific">Canna indica</name>
    <name type="common">Indian-shot</name>
    <dbReference type="NCBI Taxonomy" id="4628"/>
    <lineage>
        <taxon>Eukaryota</taxon>
        <taxon>Viridiplantae</taxon>
        <taxon>Streptophyta</taxon>
        <taxon>Embryophyta</taxon>
        <taxon>Tracheophyta</taxon>
        <taxon>Spermatophyta</taxon>
        <taxon>Magnoliopsida</taxon>
        <taxon>Liliopsida</taxon>
        <taxon>Zingiberales</taxon>
        <taxon>Cannaceae</taxon>
        <taxon>Canna</taxon>
    </lineage>
</organism>
<dbReference type="GO" id="GO:0009733">
    <property type="term" value="P:response to auxin"/>
    <property type="evidence" value="ECO:0007669"/>
    <property type="project" value="InterPro"/>
</dbReference>
<evidence type="ECO:0000313" key="2">
    <source>
        <dbReference type="EMBL" id="WOL09734.1"/>
    </source>
</evidence>
<protein>
    <submittedName>
        <fullName evidence="2">Auxin-responsive protein SAUR36-like</fullName>
    </submittedName>
</protein>
<evidence type="ECO:0000256" key="1">
    <source>
        <dbReference type="ARBA" id="ARBA00006974"/>
    </source>
</evidence>
<sequence length="173" mass="19093">MAEHPHLPTKPKPWTKLHLFKPKQFPAFPSQQATVDHLSLPPLPRHICIIDSYQILLLSAYMAGQLRRTRSLLQSKGNGSSSAAGSSSSTAVAPKGHFAVYTREGQRFVVLIEYLKSNIFVELLRLSEEEFGLPLGSRPITLPCDAAFLEHVVASLKRLKKPCAAAPFFMTSA</sequence>